<dbReference type="PATRIC" id="fig|37916.4.peg.6932"/>
<accession>A0A0J6VDQ7</accession>
<proteinExistence type="predicted"/>
<organism evidence="3 4">
    <name type="scientific">Mycolicibacterium chlorophenolicum</name>
    <dbReference type="NCBI Taxonomy" id="37916"/>
    <lineage>
        <taxon>Bacteria</taxon>
        <taxon>Bacillati</taxon>
        <taxon>Actinomycetota</taxon>
        <taxon>Actinomycetes</taxon>
        <taxon>Mycobacteriales</taxon>
        <taxon>Mycobacteriaceae</taxon>
        <taxon>Mycolicibacterium</taxon>
    </lineage>
</organism>
<evidence type="ECO:0000313" key="3">
    <source>
        <dbReference type="EMBL" id="KMO67663.1"/>
    </source>
</evidence>
<feature type="compositionally biased region" description="Polar residues" evidence="1">
    <location>
        <begin position="50"/>
        <end position="62"/>
    </location>
</feature>
<feature type="chain" id="PRO_5039646838" evidence="2">
    <location>
        <begin position="23"/>
        <end position="82"/>
    </location>
</feature>
<evidence type="ECO:0000256" key="2">
    <source>
        <dbReference type="SAM" id="SignalP"/>
    </source>
</evidence>
<sequence length="82" mass="8068" precursor="true">MKARLSTLAALLVAGGASVAIAAAPAALAQPSCVQTGGGGGFQGGEDTDCQSPGNAQINDTPSVYAEPWEGGFPWGYGPAIF</sequence>
<evidence type="ECO:0000256" key="1">
    <source>
        <dbReference type="SAM" id="MobiDB-lite"/>
    </source>
</evidence>
<dbReference type="AlphaFoldDB" id="A0A0J6VDQ7"/>
<name>A0A0J6VDQ7_9MYCO</name>
<feature type="region of interest" description="Disordered" evidence="1">
    <location>
        <begin position="35"/>
        <end position="62"/>
    </location>
</feature>
<reference evidence="3 4" key="1">
    <citation type="journal article" date="2015" name="Genome Biol. Evol.">
        <title>Characterization of Three Mycobacterium spp. with Potential Use in Bioremediation by Genome Sequencing and Comparative Genomics.</title>
        <authorList>
            <person name="Das S."/>
            <person name="Pettersson B.M."/>
            <person name="Behra P.R."/>
            <person name="Ramesh M."/>
            <person name="Dasgupta S."/>
            <person name="Bhattacharya A."/>
            <person name="Kirsebom L.A."/>
        </authorList>
    </citation>
    <scope>NUCLEOTIDE SEQUENCE [LARGE SCALE GENOMIC DNA]</scope>
    <source>
        <strain evidence="3 4">DSM 43826</strain>
    </source>
</reference>
<keyword evidence="4" id="KW-1185">Reference proteome</keyword>
<dbReference type="Proteomes" id="UP000036513">
    <property type="component" value="Unassembled WGS sequence"/>
</dbReference>
<protein>
    <submittedName>
        <fullName evidence="3">Uncharacterized protein</fullName>
    </submittedName>
</protein>
<dbReference type="STRING" id="37916.MCHLDSM_06915"/>
<evidence type="ECO:0000313" key="4">
    <source>
        <dbReference type="Proteomes" id="UP000036513"/>
    </source>
</evidence>
<keyword evidence="2" id="KW-0732">Signal</keyword>
<dbReference type="EMBL" id="JYNL01000069">
    <property type="protein sequence ID" value="KMO67663.1"/>
    <property type="molecule type" value="Genomic_DNA"/>
</dbReference>
<comment type="caution">
    <text evidence="3">The sequence shown here is derived from an EMBL/GenBank/DDBJ whole genome shotgun (WGS) entry which is preliminary data.</text>
</comment>
<feature type="signal peptide" evidence="2">
    <location>
        <begin position="1"/>
        <end position="22"/>
    </location>
</feature>
<dbReference type="RefSeq" id="WP_048474169.1">
    <property type="nucleotide sequence ID" value="NZ_JYNL01000069.1"/>
</dbReference>
<gene>
    <name evidence="3" type="ORF">MCHLDSM_06915</name>
</gene>